<dbReference type="Proteomes" id="UP000305948">
    <property type="component" value="Unassembled WGS sequence"/>
</dbReference>
<dbReference type="PANTHER" id="PTHR22306:SF2">
    <property type="entry name" value="CHROMOSOME 7 OPEN READING FRAME 50"/>
    <property type="match status" value="1"/>
</dbReference>
<dbReference type="AlphaFoldDB" id="A0A5C3NFL5"/>
<evidence type="ECO:0000313" key="4">
    <source>
        <dbReference type="Proteomes" id="UP000305948"/>
    </source>
</evidence>
<dbReference type="STRING" id="5364.A0A5C3NFL5"/>
<evidence type="ECO:0000313" key="3">
    <source>
        <dbReference type="EMBL" id="TFK56100.1"/>
    </source>
</evidence>
<dbReference type="OrthoDB" id="10261563at2759"/>
<feature type="compositionally biased region" description="Basic and acidic residues" evidence="1">
    <location>
        <begin position="144"/>
        <end position="157"/>
    </location>
</feature>
<feature type="compositionally biased region" description="Basic residues" evidence="1">
    <location>
        <begin position="179"/>
        <end position="188"/>
    </location>
</feature>
<evidence type="ECO:0000259" key="2">
    <source>
        <dbReference type="Pfam" id="PF10180"/>
    </source>
</evidence>
<keyword evidence="4" id="KW-1185">Reference proteome</keyword>
<sequence length="337" mass="37717">MAVELAETADRRSKRARKDKTSEGMEKESKKDKSERKRKARAEAGDGEKEDRKEKKKKRKVEEEGWASVEDRGEEKKKKKRSRHDDEAAEVAADGEPAEEAVEASAEPTMKKRKHKRKDTDADIPAPPEGLVEDVKKSKKKLRSKENALEDKEAPVEKKKHKKSTSDTHGDEEEGERSKSKKRKRSKNHTTYPDPAEDGSPSEQASKALGYARSQFSDPETWKFNKARQNWLIRNVWSIESVPDAYMPLVAHYLSKVQGGVRENLLEVCSKTLTAAGPSDIIAELSEKPPLKSILKTSKPAEGEQATPSAVEQPEPFAPAVDEIKCARAQVLLQALS</sequence>
<feature type="domain" description="WKF" evidence="2">
    <location>
        <begin position="211"/>
        <end position="271"/>
    </location>
</feature>
<feature type="compositionally biased region" description="Basic and acidic residues" evidence="1">
    <location>
        <begin position="19"/>
        <end position="53"/>
    </location>
</feature>
<organism evidence="3 4">
    <name type="scientific">Heliocybe sulcata</name>
    <dbReference type="NCBI Taxonomy" id="5364"/>
    <lineage>
        <taxon>Eukaryota</taxon>
        <taxon>Fungi</taxon>
        <taxon>Dikarya</taxon>
        <taxon>Basidiomycota</taxon>
        <taxon>Agaricomycotina</taxon>
        <taxon>Agaricomycetes</taxon>
        <taxon>Gloeophyllales</taxon>
        <taxon>Gloeophyllaceae</taxon>
        <taxon>Heliocybe</taxon>
    </lineage>
</organism>
<dbReference type="InterPro" id="IPR019327">
    <property type="entry name" value="WKF"/>
</dbReference>
<dbReference type="Pfam" id="PF10180">
    <property type="entry name" value="WKF"/>
    <property type="match status" value="1"/>
</dbReference>
<gene>
    <name evidence="3" type="ORF">OE88DRAFT_1652705</name>
</gene>
<evidence type="ECO:0000256" key="1">
    <source>
        <dbReference type="SAM" id="MobiDB-lite"/>
    </source>
</evidence>
<dbReference type="PANTHER" id="PTHR22306">
    <property type="entry name" value="CHROMOSOME 7 OPEN READING FRAME 50"/>
    <property type="match status" value="1"/>
</dbReference>
<dbReference type="EMBL" id="ML213504">
    <property type="protein sequence ID" value="TFK56100.1"/>
    <property type="molecule type" value="Genomic_DNA"/>
</dbReference>
<feature type="region of interest" description="Disordered" evidence="1">
    <location>
        <begin position="1"/>
        <end position="212"/>
    </location>
</feature>
<proteinExistence type="predicted"/>
<name>A0A5C3NFL5_9AGAM</name>
<protein>
    <recommendedName>
        <fullName evidence="2">WKF domain-containing protein</fullName>
    </recommendedName>
</protein>
<reference evidence="3 4" key="1">
    <citation type="journal article" date="2019" name="Nat. Ecol. Evol.">
        <title>Megaphylogeny resolves global patterns of mushroom evolution.</title>
        <authorList>
            <person name="Varga T."/>
            <person name="Krizsan K."/>
            <person name="Foldi C."/>
            <person name="Dima B."/>
            <person name="Sanchez-Garcia M."/>
            <person name="Sanchez-Ramirez S."/>
            <person name="Szollosi G.J."/>
            <person name="Szarkandi J.G."/>
            <person name="Papp V."/>
            <person name="Albert L."/>
            <person name="Andreopoulos W."/>
            <person name="Angelini C."/>
            <person name="Antonin V."/>
            <person name="Barry K.W."/>
            <person name="Bougher N.L."/>
            <person name="Buchanan P."/>
            <person name="Buyck B."/>
            <person name="Bense V."/>
            <person name="Catcheside P."/>
            <person name="Chovatia M."/>
            <person name="Cooper J."/>
            <person name="Damon W."/>
            <person name="Desjardin D."/>
            <person name="Finy P."/>
            <person name="Geml J."/>
            <person name="Haridas S."/>
            <person name="Hughes K."/>
            <person name="Justo A."/>
            <person name="Karasinski D."/>
            <person name="Kautmanova I."/>
            <person name="Kiss B."/>
            <person name="Kocsube S."/>
            <person name="Kotiranta H."/>
            <person name="LaButti K.M."/>
            <person name="Lechner B.E."/>
            <person name="Liimatainen K."/>
            <person name="Lipzen A."/>
            <person name="Lukacs Z."/>
            <person name="Mihaltcheva S."/>
            <person name="Morgado L.N."/>
            <person name="Niskanen T."/>
            <person name="Noordeloos M.E."/>
            <person name="Ohm R.A."/>
            <person name="Ortiz-Santana B."/>
            <person name="Ovrebo C."/>
            <person name="Racz N."/>
            <person name="Riley R."/>
            <person name="Savchenko A."/>
            <person name="Shiryaev A."/>
            <person name="Soop K."/>
            <person name="Spirin V."/>
            <person name="Szebenyi C."/>
            <person name="Tomsovsky M."/>
            <person name="Tulloss R.E."/>
            <person name="Uehling J."/>
            <person name="Grigoriev I.V."/>
            <person name="Vagvolgyi C."/>
            <person name="Papp T."/>
            <person name="Martin F.M."/>
            <person name="Miettinen O."/>
            <person name="Hibbett D.S."/>
            <person name="Nagy L.G."/>
        </authorList>
    </citation>
    <scope>NUCLEOTIDE SEQUENCE [LARGE SCALE GENOMIC DNA]</scope>
    <source>
        <strain evidence="3 4">OMC1185</strain>
    </source>
</reference>
<feature type="region of interest" description="Disordered" evidence="1">
    <location>
        <begin position="296"/>
        <end position="315"/>
    </location>
</feature>
<accession>A0A5C3NFL5</accession>